<keyword evidence="2" id="KW-1185">Reference proteome</keyword>
<proteinExistence type="predicted"/>
<sequence>SIRRAIEISKSYFPTEYSAQITARSQNHYFLYCLESAIIPLQAGNLAGVWQALEEALKIDRSSEAVANLFRWLTQEEAAPLRDEIASRLLSVPL</sequence>
<evidence type="ECO:0000313" key="2">
    <source>
        <dbReference type="Proteomes" id="UP000647836"/>
    </source>
</evidence>
<reference evidence="1 2" key="1">
    <citation type="submission" date="2020-10" db="EMBL/GenBank/DDBJ databases">
        <authorList>
            <person name="Castelo-Branco R."/>
            <person name="Eusebio N."/>
            <person name="Adriana R."/>
            <person name="Vieira A."/>
            <person name="Brugerolle De Fraissinette N."/>
            <person name="Rezende De Castro R."/>
            <person name="Schneider M.P."/>
            <person name="Vasconcelos V."/>
            <person name="Leao P.N."/>
        </authorList>
    </citation>
    <scope>NUCLEOTIDE SEQUENCE [LARGE SCALE GENOMIC DNA]</scope>
    <source>
        <strain evidence="1 2">LEGE 07299</strain>
    </source>
</reference>
<dbReference type="Proteomes" id="UP000647836">
    <property type="component" value="Unassembled WGS sequence"/>
</dbReference>
<feature type="non-terminal residue" evidence="1">
    <location>
        <position position="1"/>
    </location>
</feature>
<accession>A0ABR9TZR4</accession>
<dbReference type="RefSeq" id="WP_194044448.1">
    <property type="nucleotide sequence ID" value="NZ_JADEXF010000401.1"/>
</dbReference>
<gene>
    <name evidence="1" type="ORF">IQ229_13500</name>
</gene>
<name>A0ABR9TZR4_9NOSO</name>
<organism evidence="1 2">
    <name type="scientific">Nostoc cf. edaphicum LEGE 07299</name>
    <dbReference type="NCBI Taxonomy" id="2777974"/>
    <lineage>
        <taxon>Bacteria</taxon>
        <taxon>Bacillati</taxon>
        <taxon>Cyanobacteriota</taxon>
        <taxon>Cyanophyceae</taxon>
        <taxon>Nostocales</taxon>
        <taxon>Nostocaceae</taxon>
        <taxon>Nostoc</taxon>
    </lineage>
</organism>
<evidence type="ECO:0000313" key="1">
    <source>
        <dbReference type="EMBL" id="MBE9105916.1"/>
    </source>
</evidence>
<dbReference type="EMBL" id="JADEXF010000401">
    <property type="protein sequence ID" value="MBE9105916.1"/>
    <property type="molecule type" value="Genomic_DNA"/>
</dbReference>
<comment type="caution">
    <text evidence="1">The sequence shown here is derived from an EMBL/GenBank/DDBJ whole genome shotgun (WGS) entry which is preliminary data.</text>
</comment>
<protein>
    <submittedName>
        <fullName evidence="1">Uncharacterized protein</fullName>
    </submittedName>
</protein>